<dbReference type="AlphaFoldDB" id="A0A7H8QQZ6"/>
<reference evidence="2" key="1">
    <citation type="submission" date="2020-06" db="EMBL/GenBank/DDBJ databases">
        <title>A chromosome-scale genome assembly of Talaromyces rugulosus W13939.</title>
        <authorList>
            <person name="Wang B."/>
            <person name="Guo L."/>
            <person name="Ye K."/>
            <person name="Wang L."/>
        </authorList>
    </citation>
    <scope>NUCLEOTIDE SEQUENCE [LARGE SCALE GENOMIC DNA]</scope>
    <source>
        <strain evidence="2">W13939</strain>
    </source>
</reference>
<gene>
    <name evidence="1" type="ORF">TRUGW13939_02980</name>
</gene>
<dbReference type="EMBL" id="CP055899">
    <property type="protein sequence ID" value="QKX55881.1"/>
    <property type="molecule type" value="Genomic_DNA"/>
</dbReference>
<sequence>MVRNPITTSREKASDNVESRLEKRLTRYVDNGNLMCLTENYPLIPGDPRYFMTLDEASKAINSVCMAWQYVELNPSAKPGFKNTYYILDDAQDQGGTNITVSVTYNGGKTCPSPPLNFWIDRNLAGDGQSHCLDRLYTIINGCDTQKQTEYWKQGGTFFRDCATWEIWKSLHFS</sequence>
<organism evidence="1 2">
    <name type="scientific">Talaromyces rugulosus</name>
    <name type="common">Penicillium rugulosum</name>
    <dbReference type="NCBI Taxonomy" id="121627"/>
    <lineage>
        <taxon>Eukaryota</taxon>
        <taxon>Fungi</taxon>
        <taxon>Dikarya</taxon>
        <taxon>Ascomycota</taxon>
        <taxon>Pezizomycotina</taxon>
        <taxon>Eurotiomycetes</taxon>
        <taxon>Eurotiomycetidae</taxon>
        <taxon>Eurotiales</taxon>
        <taxon>Trichocomaceae</taxon>
        <taxon>Talaromyces</taxon>
        <taxon>Talaromyces sect. Islandici</taxon>
    </lineage>
</organism>
<dbReference type="GeneID" id="55990486"/>
<proteinExistence type="predicted"/>
<evidence type="ECO:0000313" key="1">
    <source>
        <dbReference type="EMBL" id="QKX55881.1"/>
    </source>
</evidence>
<dbReference type="RefSeq" id="XP_035342059.1">
    <property type="nucleotide sequence ID" value="XM_035486166.1"/>
</dbReference>
<keyword evidence="2" id="KW-1185">Reference proteome</keyword>
<dbReference type="KEGG" id="trg:TRUGW13939_02980"/>
<name>A0A7H8QQZ6_TALRU</name>
<protein>
    <submittedName>
        <fullName evidence="1">Uncharacterized protein</fullName>
    </submittedName>
</protein>
<accession>A0A7H8QQZ6</accession>
<dbReference type="Proteomes" id="UP000509510">
    <property type="component" value="Chromosome II"/>
</dbReference>
<evidence type="ECO:0000313" key="2">
    <source>
        <dbReference type="Proteomes" id="UP000509510"/>
    </source>
</evidence>
<dbReference type="OrthoDB" id="3504448at2759"/>